<dbReference type="GO" id="GO:0032587">
    <property type="term" value="C:ruffle membrane"/>
    <property type="evidence" value="ECO:0007669"/>
    <property type="project" value="UniProtKB-SubCell"/>
</dbReference>
<dbReference type="InterPro" id="IPR033760">
    <property type="entry name" value="Integrin_beta_N"/>
</dbReference>
<dbReference type="Pfam" id="PF23105">
    <property type="entry name" value="EGF_integrin"/>
    <property type="match status" value="1"/>
</dbReference>
<keyword evidence="25" id="KW-0966">Cell projection</keyword>
<dbReference type="RefSeq" id="XP_032821493.1">
    <property type="nucleotide sequence ID" value="XM_032965602.1"/>
</dbReference>
<evidence type="ECO:0000256" key="26">
    <source>
        <dbReference type="ARBA" id="ARBA00035006"/>
    </source>
</evidence>
<dbReference type="GO" id="GO:0030335">
    <property type="term" value="P:positive regulation of cell migration"/>
    <property type="evidence" value="ECO:0007669"/>
    <property type="project" value="UniProtKB-ARBA"/>
</dbReference>
<evidence type="ECO:0000259" key="34">
    <source>
        <dbReference type="SMART" id="SM01242"/>
    </source>
</evidence>
<dbReference type="Gene3D" id="1.20.5.100">
    <property type="entry name" value="Cytochrome c1, transmembrane anchor, C-terminal"/>
    <property type="match status" value="1"/>
</dbReference>
<evidence type="ECO:0000256" key="10">
    <source>
        <dbReference type="ARBA" id="ARBA00022692"/>
    </source>
</evidence>
<dbReference type="Gene3D" id="4.10.1240.30">
    <property type="match status" value="1"/>
</dbReference>
<keyword evidence="18 29" id="KW-1133">Transmembrane helix</keyword>
<dbReference type="InterPro" id="IPR016201">
    <property type="entry name" value="PSI"/>
</dbReference>
<feature type="disulfide bond" evidence="27">
    <location>
        <begin position="482"/>
        <end position="494"/>
    </location>
</feature>
<keyword evidence="11" id="KW-0479">Metal-binding</keyword>
<evidence type="ECO:0000259" key="32">
    <source>
        <dbReference type="SMART" id="SM00423"/>
    </source>
</evidence>
<feature type="disulfide bond" evidence="27">
    <location>
        <begin position="579"/>
        <end position="584"/>
    </location>
</feature>
<evidence type="ECO:0000256" key="20">
    <source>
        <dbReference type="ARBA" id="ARBA00023037"/>
    </source>
</evidence>
<feature type="disulfide bond" evidence="27">
    <location>
        <begin position="207"/>
        <end position="216"/>
    </location>
</feature>
<feature type="disulfide bond" evidence="27">
    <location>
        <begin position="496"/>
        <end position="505"/>
    </location>
</feature>
<dbReference type="GO" id="GO:0007229">
    <property type="term" value="P:integrin-mediated signaling pathway"/>
    <property type="evidence" value="ECO:0007669"/>
    <property type="project" value="UniProtKB-KW"/>
</dbReference>
<evidence type="ECO:0000256" key="1">
    <source>
        <dbReference type="ARBA" id="ARBA00004121"/>
    </source>
</evidence>
<feature type="disulfide bond" evidence="27">
    <location>
        <begin position="651"/>
        <end position="722"/>
    </location>
</feature>
<dbReference type="InterPro" id="IPR036349">
    <property type="entry name" value="Integrin_bsu_tail_dom_sf"/>
</dbReference>
<dbReference type="GO" id="GO:0019960">
    <property type="term" value="F:C-X3-C chemokine binding"/>
    <property type="evidence" value="ECO:0007669"/>
    <property type="project" value="TreeGrafter"/>
</dbReference>
<keyword evidence="7" id="KW-0245">EGF-like domain</keyword>
<evidence type="ECO:0000256" key="29">
    <source>
        <dbReference type="SAM" id="Phobius"/>
    </source>
</evidence>
<feature type="disulfide bond" evidence="27">
    <location>
        <begin position="586"/>
        <end position="595"/>
    </location>
</feature>
<dbReference type="Gene3D" id="3.30.1680.10">
    <property type="entry name" value="ligand-binding face of the semaphorins, domain 2"/>
    <property type="match status" value="1"/>
</dbReference>
<evidence type="ECO:0000256" key="16">
    <source>
        <dbReference type="ARBA" id="ARBA00022889"/>
    </source>
</evidence>
<dbReference type="PRINTS" id="PR01186">
    <property type="entry name" value="INTEGRINB"/>
</dbReference>
<feature type="domain" description="PSI" evidence="32">
    <location>
        <begin position="30"/>
        <end position="80"/>
    </location>
</feature>
<dbReference type="GO" id="GO:0008284">
    <property type="term" value="P:positive regulation of cell population proliferation"/>
    <property type="evidence" value="ECO:0007669"/>
    <property type="project" value="UniProtKB-ARBA"/>
</dbReference>
<feature type="transmembrane region" description="Helical" evidence="29">
    <location>
        <begin position="728"/>
        <end position="750"/>
    </location>
</feature>
<keyword evidence="6" id="KW-1003">Cell membrane</keyword>
<dbReference type="InterPro" id="IPR014836">
    <property type="entry name" value="Integrin_bsu_cyt_dom"/>
</dbReference>
<dbReference type="InterPro" id="IPR057073">
    <property type="entry name" value="EGF_integrin_2"/>
</dbReference>
<evidence type="ECO:0000256" key="7">
    <source>
        <dbReference type="ARBA" id="ARBA00022536"/>
    </source>
</evidence>
<keyword evidence="15" id="KW-0460">Magnesium</keyword>
<dbReference type="Pfam" id="PF00362">
    <property type="entry name" value="Integrin_beta"/>
    <property type="match status" value="1"/>
</dbReference>
<keyword evidence="8" id="KW-0517">Myogenesis</keyword>
<proteinExistence type="inferred from homology"/>
<dbReference type="GO" id="GO:0098609">
    <property type="term" value="P:cell-cell adhesion"/>
    <property type="evidence" value="ECO:0007669"/>
    <property type="project" value="TreeGrafter"/>
</dbReference>
<feature type="disulfide bond" evidence="27">
    <location>
        <begin position="544"/>
        <end position="558"/>
    </location>
</feature>
<dbReference type="GO" id="GO:0098639">
    <property type="term" value="F:collagen binding involved in cell-matrix adhesion"/>
    <property type="evidence" value="ECO:0007669"/>
    <property type="project" value="TreeGrafter"/>
</dbReference>
<feature type="disulfide bond" evidence="27">
    <location>
        <begin position="31"/>
        <end position="469"/>
    </location>
</feature>
<dbReference type="Pfam" id="PF17205">
    <property type="entry name" value="PSI_integrin"/>
    <property type="match status" value="1"/>
</dbReference>
<dbReference type="InterPro" id="IPR036465">
    <property type="entry name" value="vWFA_dom_sf"/>
</dbReference>
<dbReference type="RefSeq" id="XP_032821491.1">
    <property type="nucleotide sequence ID" value="XM_032965600.1"/>
</dbReference>
<protein>
    <recommendedName>
        <fullName evidence="28">Integrin beta</fullName>
    </recommendedName>
</protein>
<feature type="disulfide bond" evidence="27">
    <location>
        <begin position="507"/>
        <end position="521"/>
    </location>
</feature>
<feature type="disulfide bond" evidence="27">
    <location>
        <begin position="620"/>
        <end position="666"/>
    </location>
</feature>
<feature type="disulfide bond" evidence="27">
    <location>
        <begin position="638"/>
        <end position="641"/>
    </location>
</feature>
<dbReference type="GO" id="GO:0043236">
    <property type="term" value="F:laminin binding"/>
    <property type="evidence" value="ECO:0007669"/>
    <property type="project" value="TreeGrafter"/>
</dbReference>
<feature type="disulfide bond" evidence="27">
    <location>
        <begin position="618"/>
        <end position="623"/>
    </location>
</feature>
<evidence type="ECO:0000313" key="38">
    <source>
        <dbReference type="RefSeq" id="XP_032821493.1"/>
    </source>
</evidence>
<dbReference type="GO" id="GO:0007517">
    <property type="term" value="P:muscle organ development"/>
    <property type="evidence" value="ECO:0007669"/>
    <property type="project" value="UniProtKB-KW"/>
</dbReference>
<dbReference type="SMART" id="SM01241">
    <property type="entry name" value="Integrin_b_cyt"/>
    <property type="match status" value="1"/>
</dbReference>
<evidence type="ECO:0000313" key="36">
    <source>
        <dbReference type="RefSeq" id="XP_032821490.1"/>
    </source>
</evidence>
<dbReference type="PANTHER" id="PTHR10082">
    <property type="entry name" value="INTEGRIN BETA SUBUNIT"/>
    <property type="match status" value="1"/>
</dbReference>
<dbReference type="SUPFAM" id="SSF57196">
    <property type="entry name" value="EGF/Laminin"/>
    <property type="match status" value="2"/>
</dbReference>
<dbReference type="GO" id="GO:0009986">
    <property type="term" value="C:cell surface"/>
    <property type="evidence" value="ECO:0007669"/>
    <property type="project" value="TreeGrafter"/>
</dbReference>
<dbReference type="InterPro" id="IPR012896">
    <property type="entry name" value="Integrin_bsu_tail"/>
</dbReference>
<evidence type="ECO:0000256" key="22">
    <source>
        <dbReference type="ARBA" id="ARBA00023157"/>
    </source>
</evidence>
<dbReference type="FunFam" id="1.20.5.100:FF:000002">
    <property type="entry name" value="Integrin beta"/>
    <property type="match status" value="1"/>
</dbReference>
<feature type="chain" id="PRO_5044709384" description="Integrin beta" evidence="30">
    <location>
        <begin position="24"/>
        <end position="802"/>
    </location>
</feature>
<evidence type="ECO:0000256" key="3">
    <source>
        <dbReference type="ARBA" id="ARBA00004223"/>
    </source>
</evidence>
<evidence type="ECO:0000256" key="9">
    <source>
        <dbReference type="ARBA" id="ARBA00022553"/>
    </source>
</evidence>
<feature type="disulfide bond" evidence="27">
    <location>
        <begin position="42"/>
        <end position="79"/>
    </location>
</feature>
<feature type="disulfide bond" evidence="27">
    <location>
        <begin position="264"/>
        <end position="304"/>
    </location>
</feature>
<dbReference type="GO" id="GO:0033627">
    <property type="term" value="P:cell adhesion mediated by integrin"/>
    <property type="evidence" value="ECO:0007669"/>
    <property type="project" value="TreeGrafter"/>
</dbReference>
<evidence type="ECO:0000256" key="15">
    <source>
        <dbReference type="ARBA" id="ARBA00022842"/>
    </source>
</evidence>
<dbReference type="PROSITE" id="PS52047">
    <property type="entry name" value="I_EGF_2"/>
    <property type="match status" value="2"/>
</dbReference>
<evidence type="ECO:0000256" key="13">
    <source>
        <dbReference type="ARBA" id="ARBA00022737"/>
    </source>
</evidence>
<feature type="disulfide bond" evidence="27">
    <location>
        <begin position="645"/>
        <end position="654"/>
    </location>
</feature>
<dbReference type="InterPro" id="IPR040622">
    <property type="entry name" value="EGF_integrin_1"/>
</dbReference>
<evidence type="ECO:0000256" key="11">
    <source>
        <dbReference type="ARBA" id="ARBA00022723"/>
    </source>
</evidence>
<dbReference type="RefSeq" id="XP_032821490.1">
    <property type="nucleotide sequence ID" value="XM_032965599.1"/>
</dbReference>
<evidence type="ECO:0000256" key="12">
    <source>
        <dbReference type="ARBA" id="ARBA00022729"/>
    </source>
</evidence>
<dbReference type="GO" id="GO:0001968">
    <property type="term" value="F:fibronectin binding"/>
    <property type="evidence" value="ECO:0007669"/>
    <property type="project" value="TreeGrafter"/>
</dbReference>
<evidence type="ECO:0000256" key="25">
    <source>
        <dbReference type="ARBA" id="ARBA00023273"/>
    </source>
</evidence>
<keyword evidence="10 28" id="KW-0812">Transmembrane</keyword>
<dbReference type="SUPFAM" id="SSF69687">
    <property type="entry name" value="Integrin beta tail domain"/>
    <property type="match status" value="1"/>
</dbReference>
<feature type="disulfide bond" evidence="27">
    <location>
        <begin position="539"/>
        <end position="573"/>
    </location>
</feature>
<dbReference type="GO" id="GO:0005178">
    <property type="term" value="F:integrin binding"/>
    <property type="evidence" value="ECO:0007669"/>
    <property type="project" value="TreeGrafter"/>
</dbReference>
<keyword evidence="19" id="KW-0770">Synapse</keyword>
<keyword evidence="20 28" id="KW-0401">Integrin</keyword>
<dbReference type="SUPFAM" id="SSF103575">
    <property type="entry name" value="Plexin repeat"/>
    <property type="match status" value="1"/>
</dbReference>
<dbReference type="Gene3D" id="2.60.40.1510">
    <property type="entry name" value="ntegrin, alpha v. Chain A, domain 3"/>
    <property type="match status" value="1"/>
</dbReference>
<feature type="disulfide bond" evidence="27">
    <location>
        <begin position="39"/>
        <end position="49"/>
    </location>
</feature>
<evidence type="ECO:0000256" key="19">
    <source>
        <dbReference type="ARBA" id="ARBA00023018"/>
    </source>
</evidence>
<keyword evidence="9" id="KW-0597">Phosphoprotein</keyword>
<dbReference type="GO" id="GO:0005925">
    <property type="term" value="C:focal adhesion"/>
    <property type="evidence" value="ECO:0007669"/>
    <property type="project" value="TreeGrafter"/>
</dbReference>
<feature type="disulfide bond" evidence="27">
    <location>
        <begin position="537"/>
        <end position="542"/>
    </location>
</feature>
<dbReference type="FunFam" id="3.40.50.410:FF:000002">
    <property type="entry name" value="Integrin beta"/>
    <property type="match status" value="1"/>
</dbReference>
<dbReference type="SMART" id="SM00423">
    <property type="entry name" value="PSI"/>
    <property type="match status" value="1"/>
</dbReference>
<feature type="domain" description="Integrin beta subunit tail" evidence="34">
    <location>
        <begin position="645"/>
        <end position="727"/>
    </location>
</feature>
<evidence type="ECO:0000256" key="24">
    <source>
        <dbReference type="ARBA" id="ARBA00023257"/>
    </source>
</evidence>
<evidence type="ECO:0000256" key="8">
    <source>
        <dbReference type="ARBA" id="ARBA00022541"/>
    </source>
</evidence>
<comment type="similarity">
    <text evidence="5 28">Belongs to the integrin beta chain family.</text>
</comment>
<feature type="disulfide bond" evidence="27">
    <location>
        <begin position="439"/>
        <end position="691"/>
    </location>
</feature>
<dbReference type="GO" id="GO:0046872">
    <property type="term" value="F:metal ion binding"/>
    <property type="evidence" value="ECO:0007669"/>
    <property type="project" value="UniProtKB-KW"/>
</dbReference>
<dbReference type="GO" id="GO:0031258">
    <property type="term" value="C:lamellipodium membrane"/>
    <property type="evidence" value="ECO:0007669"/>
    <property type="project" value="UniProtKB-SubCell"/>
</dbReference>
<keyword evidence="14" id="KW-0106">Calcium</keyword>
<evidence type="ECO:0000256" key="6">
    <source>
        <dbReference type="ARBA" id="ARBA00022475"/>
    </source>
</evidence>
<dbReference type="GO" id="GO:0016477">
    <property type="term" value="P:cell migration"/>
    <property type="evidence" value="ECO:0007669"/>
    <property type="project" value="TreeGrafter"/>
</dbReference>
<evidence type="ECO:0000313" key="37">
    <source>
        <dbReference type="RefSeq" id="XP_032821491.1"/>
    </source>
</evidence>
<dbReference type="InterPro" id="IPR015812">
    <property type="entry name" value="Integrin_bsu"/>
</dbReference>
<feature type="signal peptide" evidence="30">
    <location>
        <begin position="1"/>
        <end position="23"/>
    </location>
</feature>
<evidence type="ECO:0000256" key="23">
    <source>
        <dbReference type="ARBA" id="ARBA00023180"/>
    </source>
</evidence>
<evidence type="ECO:0000256" key="28">
    <source>
        <dbReference type="RuleBase" id="RU000633"/>
    </source>
</evidence>
<dbReference type="SUPFAM" id="SSF53300">
    <property type="entry name" value="vWA-like"/>
    <property type="match status" value="1"/>
</dbReference>
<evidence type="ECO:0000256" key="21">
    <source>
        <dbReference type="ARBA" id="ARBA00023136"/>
    </source>
</evidence>
<dbReference type="SMART" id="SM01242">
    <property type="entry name" value="Integrin_B_tail"/>
    <property type="match status" value="1"/>
</dbReference>
<feature type="disulfide bond" evidence="27">
    <location>
        <begin position="491"/>
        <end position="531"/>
    </location>
</feature>
<dbReference type="SMART" id="SM00187">
    <property type="entry name" value="INB"/>
    <property type="match status" value="1"/>
</dbReference>
<keyword evidence="24" id="KW-0628">Postsynaptic cell membrane</keyword>
<keyword evidence="22 27" id="KW-1015">Disulfide bond</keyword>
<evidence type="ECO:0000256" key="27">
    <source>
        <dbReference type="PIRSR" id="PIRSR002512-1"/>
    </source>
</evidence>
<dbReference type="SUPFAM" id="SSF69179">
    <property type="entry name" value="Integrin domains"/>
    <property type="match status" value="1"/>
</dbReference>
<dbReference type="GO" id="GO:0019901">
    <property type="term" value="F:protein kinase binding"/>
    <property type="evidence" value="ECO:0007669"/>
    <property type="project" value="TreeGrafter"/>
</dbReference>
<dbReference type="GO" id="GO:0008305">
    <property type="term" value="C:integrin complex"/>
    <property type="evidence" value="ECO:0007669"/>
    <property type="project" value="TreeGrafter"/>
</dbReference>
<evidence type="ECO:0000313" key="35">
    <source>
        <dbReference type="Proteomes" id="UP001318040"/>
    </source>
</evidence>
<keyword evidence="13" id="KW-0677">Repeat</keyword>
<dbReference type="KEGG" id="pmrn:116948677"/>
<evidence type="ECO:0000256" key="17">
    <source>
        <dbReference type="ARBA" id="ARBA00022949"/>
    </source>
</evidence>
<dbReference type="InterPro" id="IPR057243">
    <property type="entry name" value="Integrin_I-EGF_CS"/>
</dbReference>
<feature type="domain" description="Integrin beta subunit VWA" evidence="31">
    <location>
        <begin position="38"/>
        <end position="469"/>
    </location>
</feature>
<feature type="disulfide bond" evidence="27">
    <location>
        <begin position="52"/>
        <end position="68"/>
    </location>
</feature>
<feature type="disulfide bond" evidence="27">
    <location>
        <begin position="467"/>
        <end position="471"/>
    </location>
</feature>
<dbReference type="Pfam" id="PF08725">
    <property type="entry name" value="Integrin_b_cyt"/>
    <property type="match status" value="1"/>
</dbReference>
<keyword evidence="23" id="KW-0325">Glycoprotein</keyword>
<organism evidence="35 38">
    <name type="scientific">Petromyzon marinus</name>
    <name type="common">Sea lamprey</name>
    <dbReference type="NCBI Taxonomy" id="7757"/>
    <lineage>
        <taxon>Eukaryota</taxon>
        <taxon>Metazoa</taxon>
        <taxon>Chordata</taxon>
        <taxon>Craniata</taxon>
        <taxon>Vertebrata</taxon>
        <taxon>Cyclostomata</taxon>
        <taxon>Hyperoartia</taxon>
        <taxon>Petromyzontiformes</taxon>
        <taxon>Petromyzontidae</taxon>
        <taxon>Petromyzon</taxon>
    </lineage>
</organism>
<accession>A0AAJ7TRQ4</accession>
<dbReference type="PROSITE" id="PS00243">
    <property type="entry name" value="I_EGF_1"/>
    <property type="match status" value="1"/>
</dbReference>
<name>A0AAJ7TRQ4_PETMA</name>
<feature type="disulfide bond" evidence="27">
    <location>
        <begin position="560"/>
        <end position="565"/>
    </location>
</feature>
<comment type="subcellular location">
    <subcellularLocation>
        <location evidence="28">Cell membrane</location>
        <topology evidence="28">Single-pass type I membrane protein</topology>
    </subcellularLocation>
    <subcellularLocation>
        <location evidence="4">Cell projection</location>
        <location evidence="4">Invadopodium membrane</location>
        <topology evidence="4">Single-pass type I membrane protein</topology>
    </subcellularLocation>
    <subcellularLocation>
        <location evidence="1">Cell projection</location>
        <location evidence="1">Lamellipodium membrane</location>
    </subcellularLocation>
    <subcellularLocation>
        <location evidence="2">Cell projection</location>
        <location evidence="2">Ruffle membrane</location>
        <topology evidence="2">Single-pass type I membrane protein</topology>
    </subcellularLocation>
    <subcellularLocation>
        <location evidence="3">Melanosome</location>
    </subcellularLocation>
    <subcellularLocation>
        <location evidence="26">Postsynaptic cell membrane</location>
        <topology evidence="26">Single-pass type I membrane protein</topology>
    </subcellularLocation>
</comment>
<dbReference type="Pfam" id="PF18372">
    <property type="entry name" value="I-EGF_1"/>
    <property type="match status" value="1"/>
</dbReference>
<evidence type="ECO:0000256" key="18">
    <source>
        <dbReference type="ARBA" id="ARBA00022989"/>
    </source>
</evidence>
<feature type="disulfide bond" evidence="27">
    <location>
        <begin position="581"/>
        <end position="612"/>
    </location>
</feature>
<dbReference type="Gene3D" id="2.10.25.10">
    <property type="entry name" value="Laminin"/>
    <property type="match status" value="4"/>
</dbReference>
<dbReference type="Gene3D" id="3.40.50.410">
    <property type="entry name" value="von Willebrand factor, type A domain"/>
    <property type="match status" value="1"/>
</dbReference>
<dbReference type="GO" id="GO:0042470">
    <property type="term" value="C:melanosome"/>
    <property type="evidence" value="ECO:0007669"/>
    <property type="project" value="UniProtKB-SubCell"/>
</dbReference>
<keyword evidence="21 29" id="KW-0472">Membrane</keyword>
<evidence type="ECO:0000256" key="5">
    <source>
        <dbReference type="ARBA" id="ARBA00007449"/>
    </source>
</evidence>
<gene>
    <name evidence="36 37 38" type="primary">LOC116948677</name>
</gene>
<reference evidence="36 37" key="1">
    <citation type="submission" date="2025-04" db="UniProtKB">
        <authorList>
            <consortium name="RefSeq"/>
        </authorList>
    </citation>
    <scope>IDENTIFICATION</scope>
    <source>
        <tissue evidence="36 37">Sperm</tissue>
    </source>
</reference>
<dbReference type="GO" id="GO:0045211">
    <property type="term" value="C:postsynaptic membrane"/>
    <property type="evidence" value="ECO:0007669"/>
    <property type="project" value="UniProtKB-SubCell"/>
</dbReference>
<feature type="disulfide bond" evidence="27">
    <location>
        <begin position="625"/>
        <end position="635"/>
    </location>
</feature>
<dbReference type="InterPro" id="IPR032695">
    <property type="entry name" value="Integrin_dom_sf"/>
</dbReference>
<keyword evidence="12 30" id="KW-0732">Signal</keyword>
<keyword evidence="17" id="KW-0965">Cell junction</keyword>
<dbReference type="GO" id="GO:0045124">
    <property type="term" value="P:regulation of bone resorption"/>
    <property type="evidence" value="ECO:0007669"/>
    <property type="project" value="UniProtKB-ARBA"/>
</dbReference>
<dbReference type="AlphaFoldDB" id="A0AAJ7TRQ4"/>
<evidence type="ECO:0000256" key="4">
    <source>
        <dbReference type="ARBA" id="ARBA00004297"/>
    </source>
</evidence>
<sequence length="802" mass="88800">MGPEKDVVAVLCCMLMINSACLAQQETTNECLSANAKSCGECIQVGGKCAWCTKPDFTGPGESNSARCDYADNLERRKCPPTSIESPTGKVKILKDKKLTNRSSKLPAKDITQIAPQLIELTLRSGQPQNIDLRFRRAADYPIDLYYLMDLSYSMKDDLENVKKLGTELQQRMKDITSDFFIGFGSFVDKTVMPYISTTPKKLQNPCGNNDEKQVCTSPFSYKNVLSLTSEGNKFNSLVSRQKISGNLDSPEGGFDAMMQAAVCGNKIGWRNNTRLLVFSTDAGFHFAGDGKLGGIVLPNDGRCHLDGKGMYTQSDFYDYPSVAQLVQKLGENSIQPIFAVTEEFYNVYKELSNLIPKSAVGVLSSNSSNVIQLIIDAYDALSSEIILENSKVPEGLQFRYTAVCKDNKVFRGEQGRKCSDIQIGDEVQFTIEVVATKCPNNGKAHEVEIRPLGFQEKVTVLLRFECECQCHTSGVSNSMECHFGNGTMECGACRCNEGRVGRLCECGTDEVNSEDIEASCKRDNSSTVVCSGRGDCVCGECICYKRESPELVSSKHCECDNFSCDRHNGLICGGNGRCECGKCDCFSNFTGSSCDCSLDARSCIGRNGEMCSGRGNCTCGTCTCTDPKYQGPKCEHCPSCPDACELHKDCAECKAFQTGPKKETCDKCEFEVKKVEEIEKRESTEHTAFCKVKNEEDCWFYFNFTYAKSDAEVYVQTKVECPEEPNIIAIIAGVVAGIVLIGLALLLIWKLLMIIHDRREFAKFEKDRMNAKWDTQQENPIYRSPINNFKNPNFGRKGVPL</sequence>
<evidence type="ECO:0000256" key="30">
    <source>
        <dbReference type="SAM" id="SignalP"/>
    </source>
</evidence>
<evidence type="ECO:0000259" key="31">
    <source>
        <dbReference type="SMART" id="SM00187"/>
    </source>
</evidence>
<dbReference type="PIRSF" id="PIRSF002512">
    <property type="entry name" value="Integrin_B"/>
    <property type="match status" value="1"/>
</dbReference>
<feature type="domain" description="Integrin beta subunit cytoplasmic" evidence="33">
    <location>
        <begin position="751"/>
        <end position="798"/>
    </location>
</feature>
<dbReference type="InterPro" id="IPR002369">
    <property type="entry name" value="Integrin_bsu_VWA"/>
</dbReference>
<keyword evidence="16 28" id="KW-0130">Cell adhesion</keyword>
<dbReference type="Proteomes" id="UP001318040">
    <property type="component" value="Chromosome 34"/>
</dbReference>
<dbReference type="PANTHER" id="PTHR10082:SF28">
    <property type="entry name" value="INTEGRIN BETA-1"/>
    <property type="match status" value="1"/>
</dbReference>
<evidence type="ECO:0000256" key="14">
    <source>
        <dbReference type="ARBA" id="ARBA00022837"/>
    </source>
</evidence>
<dbReference type="FunFam" id="2.10.25.10:FF:000036">
    <property type="entry name" value="Integrin beta"/>
    <property type="match status" value="1"/>
</dbReference>
<dbReference type="FunFam" id="3.30.1680.10:FF:000002">
    <property type="entry name" value="Integrin beta"/>
    <property type="match status" value="1"/>
</dbReference>
<feature type="disulfide bond" evidence="27">
    <location>
        <begin position="597"/>
        <end position="604"/>
    </location>
</feature>
<keyword evidence="35" id="KW-1185">Reference proteome</keyword>
<dbReference type="FunFam" id="2.10.25.10:FF:000075">
    <property type="entry name" value="Integrin beta"/>
    <property type="match status" value="1"/>
</dbReference>
<evidence type="ECO:0000259" key="33">
    <source>
        <dbReference type="SMART" id="SM01241"/>
    </source>
</evidence>
<dbReference type="Pfam" id="PF07965">
    <property type="entry name" value="Integrin_B_tail"/>
    <property type="match status" value="1"/>
</dbReference>
<evidence type="ECO:0000256" key="2">
    <source>
        <dbReference type="ARBA" id="ARBA00004199"/>
    </source>
</evidence>